<dbReference type="InterPro" id="IPR045865">
    <property type="entry name" value="ACT-like_dom_sf"/>
</dbReference>
<dbReference type="EMBL" id="CAJHNH020000343">
    <property type="protein sequence ID" value="CAG5117076.1"/>
    <property type="molecule type" value="Genomic_DNA"/>
</dbReference>
<keyword evidence="3" id="KW-1185">Reference proteome</keyword>
<dbReference type="Pfam" id="PF01842">
    <property type="entry name" value="ACT"/>
    <property type="match status" value="1"/>
</dbReference>
<dbReference type="Proteomes" id="UP000678393">
    <property type="component" value="Unassembled WGS sequence"/>
</dbReference>
<protein>
    <recommendedName>
        <fullName evidence="1">ACT domain-containing protein</fullName>
    </recommendedName>
</protein>
<feature type="domain" description="ACT" evidence="1">
    <location>
        <begin position="24"/>
        <end position="79"/>
    </location>
</feature>
<accession>A0A8S3YS93</accession>
<sequence length="79" mass="8980">TLPTYGFPQHLYQEDYVDNEGSTSITFTLPEKVGVLASALKIFEQHGVNLHHIESRPARHDHKHFEFFIACDNQTGGLK</sequence>
<dbReference type="InterPro" id="IPR002912">
    <property type="entry name" value="ACT_dom"/>
</dbReference>
<organism evidence="2 3">
    <name type="scientific">Candidula unifasciata</name>
    <dbReference type="NCBI Taxonomy" id="100452"/>
    <lineage>
        <taxon>Eukaryota</taxon>
        <taxon>Metazoa</taxon>
        <taxon>Spiralia</taxon>
        <taxon>Lophotrochozoa</taxon>
        <taxon>Mollusca</taxon>
        <taxon>Gastropoda</taxon>
        <taxon>Heterobranchia</taxon>
        <taxon>Euthyneura</taxon>
        <taxon>Panpulmonata</taxon>
        <taxon>Eupulmonata</taxon>
        <taxon>Stylommatophora</taxon>
        <taxon>Helicina</taxon>
        <taxon>Helicoidea</taxon>
        <taxon>Geomitridae</taxon>
        <taxon>Candidula</taxon>
    </lineage>
</organism>
<name>A0A8S3YS93_9EUPU</name>
<feature type="non-terminal residue" evidence="2">
    <location>
        <position position="79"/>
    </location>
</feature>
<feature type="non-terminal residue" evidence="2">
    <location>
        <position position="1"/>
    </location>
</feature>
<evidence type="ECO:0000313" key="2">
    <source>
        <dbReference type="EMBL" id="CAG5117076.1"/>
    </source>
</evidence>
<dbReference type="PROSITE" id="PS51671">
    <property type="entry name" value="ACT"/>
    <property type="match status" value="1"/>
</dbReference>
<evidence type="ECO:0000259" key="1">
    <source>
        <dbReference type="PROSITE" id="PS51671"/>
    </source>
</evidence>
<reference evidence="2" key="1">
    <citation type="submission" date="2021-04" db="EMBL/GenBank/DDBJ databases">
        <authorList>
            <consortium name="Molecular Ecology Group"/>
        </authorList>
    </citation>
    <scope>NUCLEOTIDE SEQUENCE</scope>
</reference>
<proteinExistence type="predicted"/>
<dbReference type="AlphaFoldDB" id="A0A8S3YS93"/>
<comment type="caution">
    <text evidence="2">The sequence shown here is derived from an EMBL/GenBank/DDBJ whole genome shotgun (WGS) entry which is preliminary data.</text>
</comment>
<gene>
    <name evidence="2" type="ORF">CUNI_LOCUS2634</name>
</gene>
<dbReference type="Gene3D" id="3.30.70.260">
    <property type="match status" value="1"/>
</dbReference>
<dbReference type="OrthoDB" id="983542at2759"/>
<dbReference type="SUPFAM" id="SSF55021">
    <property type="entry name" value="ACT-like"/>
    <property type="match status" value="1"/>
</dbReference>
<evidence type="ECO:0000313" key="3">
    <source>
        <dbReference type="Proteomes" id="UP000678393"/>
    </source>
</evidence>